<comment type="caution">
    <text evidence="1">The sequence shown here is derived from an EMBL/GenBank/DDBJ whole genome shotgun (WGS) entry which is preliminary data.</text>
</comment>
<dbReference type="EMBL" id="AMZH03020465">
    <property type="protein sequence ID" value="RRT39139.1"/>
    <property type="molecule type" value="Genomic_DNA"/>
</dbReference>
<gene>
    <name evidence="1" type="ORF">B296_00047881</name>
</gene>
<dbReference type="AlphaFoldDB" id="A0A426XI10"/>
<evidence type="ECO:0000313" key="1">
    <source>
        <dbReference type="EMBL" id="RRT39139.1"/>
    </source>
</evidence>
<accession>A0A426XI10</accession>
<dbReference type="Proteomes" id="UP000287651">
    <property type="component" value="Unassembled WGS sequence"/>
</dbReference>
<proteinExistence type="predicted"/>
<sequence>MRKCKRVVNEKKGGLSTCEKRLDHGTRGMDLRESAALNGWVGGKRSTAPRVSIRLGLIDDTERGKVGLNKTGRGVEAGEGGPLALGIAAGNASLFDPVLVLQDVDPVLEPNVGTVDVAVSPGADNRRRFNSLQQSGKTGFRCLDGADPVPSVTWSRDRRRLKGRWASDEHVRWRRVREFAGGGEESIETEDHRRWFRGLAEK</sequence>
<organism evidence="1 2">
    <name type="scientific">Ensete ventricosum</name>
    <name type="common">Abyssinian banana</name>
    <name type="synonym">Musa ensete</name>
    <dbReference type="NCBI Taxonomy" id="4639"/>
    <lineage>
        <taxon>Eukaryota</taxon>
        <taxon>Viridiplantae</taxon>
        <taxon>Streptophyta</taxon>
        <taxon>Embryophyta</taxon>
        <taxon>Tracheophyta</taxon>
        <taxon>Spermatophyta</taxon>
        <taxon>Magnoliopsida</taxon>
        <taxon>Liliopsida</taxon>
        <taxon>Zingiberales</taxon>
        <taxon>Musaceae</taxon>
        <taxon>Ensete</taxon>
    </lineage>
</organism>
<reference evidence="1 2" key="1">
    <citation type="journal article" date="2014" name="Agronomy (Basel)">
        <title>A Draft Genome Sequence for Ensete ventricosum, the Drought-Tolerant Tree Against Hunger.</title>
        <authorList>
            <person name="Harrison J."/>
            <person name="Moore K.A."/>
            <person name="Paszkiewicz K."/>
            <person name="Jones T."/>
            <person name="Grant M."/>
            <person name="Ambacheew D."/>
            <person name="Muzemil S."/>
            <person name="Studholme D.J."/>
        </authorList>
    </citation>
    <scope>NUCLEOTIDE SEQUENCE [LARGE SCALE GENOMIC DNA]</scope>
</reference>
<name>A0A426XI10_ENSVE</name>
<protein>
    <submittedName>
        <fullName evidence="1">Uncharacterized protein</fullName>
    </submittedName>
</protein>
<evidence type="ECO:0000313" key="2">
    <source>
        <dbReference type="Proteomes" id="UP000287651"/>
    </source>
</evidence>